<evidence type="ECO:0000313" key="2">
    <source>
        <dbReference type="Proteomes" id="UP001617689"/>
    </source>
</evidence>
<dbReference type="Proteomes" id="UP001617689">
    <property type="component" value="Unassembled WGS sequence"/>
</dbReference>
<reference evidence="1 2" key="1">
    <citation type="submission" date="2024-10" db="EMBL/GenBank/DDBJ databases">
        <authorList>
            <person name="Lu C.-H."/>
        </authorList>
    </citation>
    <scope>NUCLEOTIDE SEQUENCE [LARGE SCALE GENOMIC DNA]</scope>
    <source>
        <strain evidence="1 2">22ZTDG03-2</strain>
    </source>
</reference>
<organism evidence="1 2">
    <name type="scientific">Pectobacterium actinidiae</name>
    <dbReference type="NCBI Taxonomy" id="1507808"/>
    <lineage>
        <taxon>Bacteria</taxon>
        <taxon>Pseudomonadati</taxon>
        <taxon>Pseudomonadota</taxon>
        <taxon>Gammaproteobacteria</taxon>
        <taxon>Enterobacterales</taxon>
        <taxon>Pectobacteriaceae</taxon>
        <taxon>Pectobacterium</taxon>
    </lineage>
</organism>
<proteinExistence type="predicted"/>
<comment type="caution">
    <text evidence="1">The sequence shown here is derived from an EMBL/GenBank/DDBJ whole genome shotgun (WGS) entry which is preliminary data.</text>
</comment>
<name>A0ABW8G7X9_9GAMM</name>
<dbReference type="RefSeq" id="WP_400394638.1">
    <property type="nucleotide sequence ID" value="NZ_JBIXLL010000002.1"/>
</dbReference>
<keyword evidence="2" id="KW-1185">Reference proteome</keyword>
<accession>A0ABW8G7X9</accession>
<evidence type="ECO:0000313" key="1">
    <source>
        <dbReference type="EMBL" id="MFJ5428551.1"/>
    </source>
</evidence>
<dbReference type="EMBL" id="JBIXLL010000002">
    <property type="protein sequence ID" value="MFJ5428551.1"/>
    <property type="molecule type" value="Genomic_DNA"/>
</dbReference>
<sequence length="149" mass="16815">MSKVRTDLHLLDGFIAHNPDLGDRWLDLLANCRDELLELRKQSPNPDQQALSHVGNQAVGCFINRYERNGGNEVLTLTLRHTLDGVVLEQDLTLTKLCDHWRAIIALEEFPDMETPAGALFKLSEWLMRLGLAAQIDAATEQRLEALTE</sequence>
<gene>
    <name evidence="1" type="ORF">ACIPUP_05255</name>
</gene>
<protein>
    <submittedName>
        <fullName evidence="1">Uncharacterized protein</fullName>
    </submittedName>
</protein>